<evidence type="ECO:0000313" key="1">
    <source>
        <dbReference type="EMBL" id="EGR29226.1"/>
    </source>
</evidence>
<dbReference type="RefSeq" id="XP_004030462.1">
    <property type="nucleotide sequence ID" value="XM_004030414.1"/>
</dbReference>
<dbReference type="OrthoDB" id="298354at2759"/>
<reference evidence="1 2" key="1">
    <citation type="submission" date="2011-07" db="EMBL/GenBank/DDBJ databases">
        <authorList>
            <person name="Coyne R."/>
            <person name="Brami D."/>
            <person name="Johnson J."/>
            <person name="Hostetler J."/>
            <person name="Hannick L."/>
            <person name="Clark T."/>
            <person name="Cassidy-Hanley D."/>
            <person name="Inman J."/>
        </authorList>
    </citation>
    <scope>NUCLEOTIDE SEQUENCE [LARGE SCALE GENOMIC DNA]</scope>
    <source>
        <strain evidence="1 2">G5</strain>
    </source>
</reference>
<protein>
    <submittedName>
        <fullName evidence="1">Uncharacterized protein</fullName>
    </submittedName>
</protein>
<evidence type="ECO:0000313" key="2">
    <source>
        <dbReference type="Proteomes" id="UP000008983"/>
    </source>
</evidence>
<sequence length="179" mass="21523">MENLNEIVYKVFEKEVQIKRVIKDLEHLYNLDQQLYDINVTCFGLGIKIIVILKEELLIKNLLDFYLQYQPIKFEILLYKTYPFTFPQFICQTNFSEPSLADGRDLIDNIIEQQWIPSILLYQIVEQIPGFLVKSEKNQFYFYFLFSIKQIKILIIRHIQIILAVLQKTKIMIQNNFFK</sequence>
<organism evidence="1 2">
    <name type="scientific">Ichthyophthirius multifiliis</name>
    <name type="common">White spot disease agent</name>
    <name type="synonym">Ich</name>
    <dbReference type="NCBI Taxonomy" id="5932"/>
    <lineage>
        <taxon>Eukaryota</taxon>
        <taxon>Sar</taxon>
        <taxon>Alveolata</taxon>
        <taxon>Ciliophora</taxon>
        <taxon>Intramacronucleata</taxon>
        <taxon>Oligohymenophorea</taxon>
        <taxon>Hymenostomatida</taxon>
        <taxon>Ophryoglenina</taxon>
        <taxon>Ichthyophthirius</taxon>
    </lineage>
</organism>
<name>G0QZW4_ICHMU</name>
<dbReference type="Proteomes" id="UP000008983">
    <property type="component" value="Unassembled WGS sequence"/>
</dbReference>
<dbReference type="SUPFAM" id="SSF54495">
    <property type="entry name" value="UBC-like"/>
    <property type="match status" value="1"/>
</dbReference>
<dbReference type="InterPro" id="IPR016135">
    <property type="entry name" value="UBQ-conjugating_enzyme/RWD"/>
</dbReference>
<keyword evidence="2" id="KW-1185">Reference proteome</keyword>
<gene>
    <name evidence="1" type="ORF">IMG5_160250</name>
</gene>
<dbReference type="EMBL" id="GL984171">
    <property type="protein sequence ID" value="EGR29226.1"/>
    <property type="molecule type" value="Genomic_DNA"/>
</dbReference>
<dbReference type="AlphaFoldDB" id="G0QZW4"/>
<accession>G0QZW4</accession>
<dbReference type="InParanoid" id="G0QZW4"/>
<dbReference type="GeneID" id="14905339"/>
<proteinExistence type="predicted"/>
<dbReference type="Gene3D" id="3.10.110.10">
    <property type="entry name" value="Ubiquitin Conjugating Enzyme"/>
    <property type="match status" value="1"/>
</dbReference>